<dbReference type="RefSeq" id="WP_270878056.1">
    <property type="nucleotide sequence ID" value="NZ_JAQFVF010000015.1"/>
</dbReference>
<comment type="caution">
    <text evidence="2">The sequence shown here is derived from an EMBL/GenBank/DDBJ whole genome shotgun (WGS) entry which is preliminary data.</text>
</comment>
<dbReference type="Proteomes" id="UP001596044">
    <property type="component" value="Unassembled WGS sequence"/>
</dbReference>
<protein>
    <submittedName>
        <fullName evidence="2">DUF2798 domain-containing protein</fullName>
    </submittedName>
</protein>
<dbReference type="PROSITE" id="PS51257">
    <property type="entry name" value="PROKAR_LIPOPROTEIN"/>
    <property type="match status" value="1"/>
</dbReference>
<keyword evidence="1" id="KW-0472">Membrane</keyword>
<sequence>MKIKKKYELIVFTFFMALGMSCIISFITTLVKTGFHADFFGKWPVAWGMSFVIAFPVAYFLPRGIRKVMGKIHFVENEA</sequence>
<keyword evidence="1" id="KW-0812">Transmembrane</keyword>
<evidence type="ECO:0000256" key="1">
    <source>
        <dbReference type="SAM" id="Phobius"/>
    </source>
</evidence>
<proteinExistence type="predicted"/>
<dbReference type="Pfam" id="PF11391">
    <property type="entry name" value="DUF2798"/>
    <property type="match status" value="1"/>
</dbReference>
<keyword evidence="3" id="KW-1185">Reference proteome</keyword>
<reference evidence="3" key="1">
    <citation type="journal article" date="2019" name="Int. J. Syst. Evol. Microbiol.">
        <title>The Global Catalogue of Microorganisms (GCM) 10K type strain sequencing project: providing services to taxonomists for standard genome sequencing and annotation.</title>
        <authorList>
            <consortium name="The Broad Institute Genomics Platform"/>
            <consortium name="The Broad Institute Genome Sequencing Center for Infectious Disease"/>
            <person name="Wu L."/>
            <person name="Ma J."/>
        </authorList>
    </citation>
    <scope>NUCLEOTIDE SEQUENCE [LARGE SCALE GENOMIC DNA]</scope>
    <source>
        <strain evidence="3">KACC 11904</strain>
    </source>
</reference>
<keyword evidence="1" id="KW-1133">Transmembrane helix</keyword>
<dbReference type="InterPro" id="IPR021529">
    <property type="entry name" value="DUF2798"/>
</dbReference>
<dbReference type="EMBL" id="JBHSMJ010000031">
    <property type="protein sequence ID" value="MFC5451274.1"/>
    <property type="molecule type" value="Genomic_DNA"/>
</dbReference>
<name>A0ABW0KCY1_9BACL</name>
<feature type="transmembrane region" description="Helical" evidence="1">
    <location>
        <begin position="43"/>
        <end position="61"/>
    </location>
</feature>
<accession>A0ABW0KCY1</accession>
<organism evidence="2 3">
    <name type="scientific">Paenibacillus aestuarii</name>
    <dbReference type="NCBI Taxonomy" id="516965"/>
    <lineage>
        <taxon>Bacteria</taxon>
        <taxon>Bacillati</taxon>
        <taxon>Bacillota</taxon>
        <taxon>Bacilli</taxon>
        <taxon>Bacillales</taxon>
        <taxon>Paenibacillaceae</taxon>
        <taxon>Paenibacillus</taxon>
    </lineage>
</organism>
<evidence type="ECO:0000313" key="3">
    <source>
        <dbReference type="Proteomes" id="UP001596044"/>
    </source>
</evidence>
<gene>
    <name evidence="2" type="ORF">ACFPOG_23855</name>
</gene>
<evidence type="ECO:0000313" key="2">
    <source>
        <dbReference type="EMBL" id="MFC5451274.1"/>
    </source>
</evidence>
<feature type="transmembrane region" description="Helical" evidence="1">
    <location>
        <begin position="9"/>
        <end position="31"/>
    </location>
</feature>